<feature type="region of interest" description="Disordered" evidence="11">
    <location>
        <begin position="491"/>
        <end position="556"/>
    </location>
</feature>
<evidence type="ECO:0000256" key="8">
    <source>
        <dbReference type="ARBA" id="ARBA00023242"/>
    </source>
</evidence>
<dbReference type="InterPro" id="IPR012476">
    <property type="entry name" value="GLE1"/>
</dbReference>
<dbReference type="GO" id="GO:0031369">
    <property type="term" value="F:translation initiation factor binding"/>
    <property type="evidence" value="ECO:0007669"/>
    <property type="project" value="TreeGrafter"/>
</dbReference>
<organism evidence="12 13">
    <name type="scientific">Bimuria novae-zelandiae CBS 107.79</name>
    <dbReference type="NCBI Taxonomy" id="1447943"/>
    <lineage>
        <taxon>Eukaryota</taxon>
        <taxon>Fungi</taxon>
        <taxon>Dikarya</taxon>
        <taxon>Ascomycota</taxon>
        <taxon>Pezizomycotina</taxon>
        <taxon>Dothideomycetes</taxon>
        <taxon>Pleosporomycetidae</taxon>
        <taxon>Pleosporales</taxon>
        <taxon>Massarineae</taxon>
        <taxon>Didymosphaeriaceae</taxon>
        <taxon>Bimuria</taxon>
    </lineage>
</organism>
<dbReference type="PANTHER" id="PTHR12960">
    <property type="entry name" value="GLE-1-RELATED"/>
    <property type="match status" value="1"/>
</dbReference>
<feature type="compositionally biased region" description="Low complexity" evidence="11">
    <location>
        <begin position="1"/>
        <end position="29"/>
    </location>
</feature>
<evidence type="ECO:0000256" key="10">
    <source>
        <dbReference type="ARBA" id="ARBA00029983"/>
    </source>
</evidence>
<proteinExistence type="inferred from homology"/>
<protein>
    <recommendedName>
        <fullName evidence="9">mRNA export factor GLE1</fullName>
    </recommendedName>
    <alternativeName>
        <fullName evidence="10">Nucleoporin GLE1</fullName>
    </alternativeName>
</protein>
<dbReference type="GO" id="GO:0015031">
    <property type="term" value="P:protein transport"/>
    <property type="evidence" value="ECO:0007669"/>
    <property type="project" value="UniProtKB-KW"/>
</dbReference>
<dbReference type="GO" id="GO:0005737">
    <property type="term" value="C:cytoplasm"/>
    <property type="evidence" value="ECO:0007669"/>
    <property type="project" value="TreeGrafter"/>
</dbReference>
<evidence type="ECO:0000256" key="5">
    <source>
        <dbReference type="ARBA" id="ARBA00022927"/>
    </source>
</evidence>
<dbReference type="GO" id="GO:0005543">
    <property type="term" value="F:phospholipid binding"/>
    <property type="evidence" value="ECO:0007669"/>
    <property type="project" value="TreeGrafter"/>
</dbReference>
<evidence type="ECO:0000313" key="13">
    <source>
        <dbReference type="Proteomes" id="UP000800036"/>
    </source>
</evidence>
<keyword evidence="3" id="KW-0813">Transport</keyword>
<dbReference type="GO" id="GO:0016973">
    <property type="term" value="P:poly(A)+ mRNA export from nucleus"/>
    <property type="evidence" value="ECO:0007669"/>
    <property type="project" value="InterPro"/>
</dbReference>
<evidence type="ECO:0000256" key="3">
    <source>
        <dbReference type="ARBA" id="ARBA00022448"/>
    </source>
</evidence>
<dbReference type="AlphaFoldDB" id="A0A6A5VAJ4"/>
<evidence type="ECO:0000256" key="1">
    <source>
        <dbReference type="ARBA" id="ARBA00004567"/>
    </source>
</evidence>
<dbReference type="Proteomes" id="UP000800036">
    <property type="component" value="Unassembled WGS sequence"/>
</dbReference>
<feature type="compositionally biased region" description="Low complexity" evidence="11">
    <location>
        <begin position="518"/>
        <end position="533"/>
    </location>
</feature>
<feature type="region of interest" description="Disordered" evidence="11">
    <location>
        <begin position="1"/>
        <end position="67"/>
    </location>
</feature>
<evidence type="ECO:0000256" key="4">
    <source>
        <dbReference type="ARBA" id="ARBA00022816"/>
    </source>
</evidence>
<evidence type="ECO:0000313" key="12">
    <source>
        <dbReference type="EMBL" id="KAF1970307.1"/>
    </source>
</evidence>
<keyword evidence="7" id="KW-0906">Nuclear pore complex</keyword>
<reference evidence="12" key="1">
    <citation type="journal article" date="2020" name="Stud. Mycol.">
        <title>101 Dothideomycetes genomes: a test case for predicting lifestyles and emergence of pathogens.</title>
        <authorList>
            <person name="Haridas S."/>
            <person name="Albert R."/>
            <person name="Binder M."/>
            <person name="Bloem J."/>
            <person name="Labutti K."/>
            <person name="Salamov A."/>
            <person name="Andreopoulos B."/>
            <person name="Baker S."/>
            <person name="Barry K."/>
            <person name="Bills G."/>
            <person name="Bluhm B."/>
            <person name="Cannon C."/>
            <person name="Castanera R."/>
            <person name="Culley D."/>
            <person name="Daum C."/>
            <person name="Ezra D."/>
            <person name="Gonzalez J."/>
            <person name="Henrissat B."/>
            <person name="Kuo A."/>
            <person name="Liang C."/>
            <person name="Lipzen A."/>
            <person name="Lutzoni F."/>
            <person name="Magnuson J."/>
            <person name="Mondo S."/>
            <person name="Nolan M."/>
            <person name="Ohm R."/>
            <person name="Pangilinan J."/>
            <person name="Park H.-J."/>
            <person name="Ramirez L."/>
            <person name="Alfaro M."/>
            <person name="Sun H."/>
            <person name="Tritt A."/>
            <person name="Yoshinaga Y."/>
            <person name="Zwiers L.-H."/>
            <person name="Turgeon B."/>
            <person name="Goodwin S."/>
            <person name="Spatafora J."/>
            <person name="Crous P."/>
            <person name="Grigoriev I."/>
        </authorList>
    </citation>
    <scope>NUCLEOTIDE SEQUENCE</scope>
    <source>
        <strain evidence="12">CBS 107.79</strain>
    </source>
</reference>
<feature type="compositionally biased region" description="Basic and acidic residues" evidence="11">
    <location>
        <begin position="115"/>
        <end position="201"/>
    </location>
</feature>
<keyword evidence="8" id="KW-0539">Nucleus</keyword>
<gene>
    <name evidence="12" type="ORF">BU23DRAFT_556971</name>
</gene>
<dbReference type="GO" id="GO:0044614">
    <property type="term" value="C:nuclear pore cytoplasmic filaments"/>
    <property type="evidence" value="ECO:0007669"/>
    <property type="project" value="TreeGrafter"/>
</dbReference>
<name>A0A6A5VAJ4_9PLEO</name>
<evidence type="ECO:0000256" key="6">
    <source>
        <dbReference type="ARBA" id="ARBA00023010"/>
    </source>
</evidence>
<evidence type="ECO:0000256" key="9">
    <source>
        <dbReference type="ARBA" id="ARBA00026227"/>
    </source>
</evidence>
<dbReference type="GO" id="GO:0000822">
    <property type="term" value="F:inositol hexakisphosphate binding"/>
    <property type="evidence" value="ECO:0007669"/>
    <property type="project" value="TreeGrafter"/>
</dbReference>
<dbReference type="OrthoDB" id="420884at2759"/>
<dbReference type="PANTHER" id="PTHR12960:SF0">
    <property type="entry name" value="MRNA EXPORT FACTOR GLE1"/>
    <property type="match status" value="1"/>
</dbReference>
<keyword evidence="5" id="KW-0653">Protein transport</keyword>
<accession>A0A6A5VAJ4</accession>
<keyword evidence="4" id="KW-0509">mRNA transport</keyword>
<sequence length="583" mass="65572">MPPRSDASSASMNSTFSLSSSNISSPSRHSPARKSPRSNGVVTPQVKPFNYESPSRPITSDYEEMLGRSEREYRKKLDEEEAERARLYRAQVAKAAAERYRVNEDCGLEIERLKLEEETEDMRRRAAQEKEVQRLKVQKQKEQAEARQRELEAKLREEQIAREAAENQRKQQEAEERVRAEKERAETAQRKQEQDERKAKEVAAAPPPPARPVQPTLPAQASPAPAVAAAPVAPITAATQSASSPPSRDIVRVHEKYLALHRNMKQFRKQLLEAHKAAGSPLKKFIGEIRRNMVKRMGQLTIDVKDSKVVATRIRSECFDEAINANGPKIDIRPFLVSHQIANDADAHYPALLLYAWICFEKNLIAQWYNEASKEDGRIIQQLSLVAASMYLDPKYMCNGSIPMSDTLLAKLHRICPVMPWPRQHTQRRIEHEPVCPTHDGSWRRVRSPYAQKTGRKAPCYSHFRVLAQRSPHLQYPSRCSVSGPFPCLAGPSPRQREEVPPHLRCGGNGRSATSDNRPSSSSPSGGIRYPRGAPRSRSGSKLGKGVARRLAEEREHQHQATVLTIDWHGGGCCDTLDLVSVA</sequence>
<keyword evidence="6" id="KW-0811">Translocation</keyword>
<evidence type="ECO:0000256" key="2">
    <source>
        <dbReference type="ARBA" id="ARBA00011056"/>
    </source>
</evidence>
<comment type="subcellular location">
    <subcellularLocation>
        <location evidence="1">Nucleus</location>
        <location evidence="1">Nuclear pore complex</location>
    </subcellularLocation>
</comment>
<dbReference type="InterPro" id="IPR038506">
    <property type="entry name" value="GLE1-like_sf"/>
</dbReference>
<evidence type="ECO:0000256" key="7">
    <source>
        <dbReference type="ARBA" id="ARBA00023132"/>
    </source>
</evidence>
<keyword evidence="13" id="KW-1185">Reference proteome</keyword>
<feature type="region of interest" description="Disordered" evidence="11">
    <location>
        <begin position="115"/>
        <end position="225"/>
    </location>
</feature>
<evidence type="ECO:0000256" key="11">
    <source>
        <dbReference type="SAM" id="MobiDB-lite"/>
    </source>
</evidence>
<dbReference type="Gene3D" id="1.25.40.510">
    <property type="entry name" value="GLE1-like"/>
    <property type="match status" value="1"/>
</dbReference>
<comment type="similarity">
    <text evidence="2">Belongs to the GLE1 family.</text>
</comment>
<dbReference type="EMBL" id="ML976702">
    <property type="protein sequence ID" value="KAF1970307.1"/>
    <property type="molecule type" value="Genomic_DNA"/>
</dbReference>